<sequence length="144" mass="16787">MLDFTSQKRLKQCILVATNITLSFQLPPVQIPIGTESKTRPTMQAIEQRKLQVKTHLGVGEQFKHETEFELHQVKEQLRNAEENIAYLSDRVMTYRYRWLEEYYRADNLERHMPNGIHVPDLGQIPLGAPSPGFSTEFLAWDDM</sequence>
<gene>
    <name evidence="2" type="ORF">F5891DRAFT_982630</name>
</gene>
<name>A0AAD4HI80_9AGAM</name>
<comment type="caution">
    <text evidence="2">The sequence shown here is derived from an EMBL/GenBank/DDBJ whole genome shotgun (WGS) entry which is preliminary data.</text>
</comment>
<proteinExistence type="predicted"/>
<dbReference type="AlphaFoldDB" id="A0AAD4HI80"/>
<keyword evidence="3" id="KW-1185">Reference proteome</keyword>
<evidence type="ECO:0000256" key="1">
    <source>
        <dbReference type="SAM" id="Coils"/>
    </source>
</evidence>
<dbReference type="EMBL" id="JABBWK010000046">
    <property type="protein sequence ID" value="KAG1897447.1"/>
    <property type="molecule type" value="Genomic_DNA"/>
</dbReference>
<evidence type="ECO:0000313" key="2">
    <source>
        <dbReference type="EMBL" id="KAG1897447.1"/>
    </source>
</evidence>
<dbReference type="RefSeq" id="XP_041223023.1">
    <property type="nucleotide sequence ID" value="XM_041377232.1"/>
</dbReference>
<dbReference type="Proteomes" id="UP001195769">
    <property type="component" value="Unassembled WGS sequence"/>
</dbReference>
<reference evidence="2" key="1">
    <citation type="journal article" date="2020" name="New Phytol.">
        <title>Comparative genomics reveals dynamic genome evolution in host specialist ectomycorrhizal fungi.</title>
        <authorList>
            <person name="Lofgren L.A."/>
            <person name="Nguyen N.H."/>
            <person name="Vilgalys R."/>
            <person name="Ruytinx J."/>
            <person name="Liao H.L."/>
            <person name="Branco S."/>
            <person name="Kuo A."/>
            <person name="LaButti K."/>
            <person name="Lipzen A."/>
            <person name="Andreopoulos W."/>
            <person name="Pangilinan J."/>
            <person name="Riley R."/>
            <person name="Hundley H."/>
            <person name="Na H."/>
            <person name="Barry K."/>
            <person name="Grigoriev I.V."/>
            <person name="Stajich J.E."/>
            <person name="Kennedy P.G."/>
        </authorList>
    </citation>
    <scope>NUCLEOTIDE SEQUENCE</scope>
    <source>
        <strain evidence="2">FC203</strain>
    </source>
</reference>
<feature type="coiled-coil region" evidence="1">
    <location>
        <begin position="64"/>
        <end position="91"/>
    </location>
</feature>
<dbReference type="GeneID" id="64671530"/>
<keyword evidence="1" id="KW-0175">Coiled coil</keyword>
<organism evidence="2 3">
    <name type="scientific">Suillus fuscotomentosus</name>
    <dbReference type="NCBI Taxonomy" id="1912939"/>
    <lineage>
        <taxon>Eukaryota</taxon>
        <taxon>Fungi</taxon>
        <taxon>Dikarya</taxon>
        <taxon>Basidiomycota</taxon>
        <taxon>Agaricomycotina</taxon>
        <taxon>Agaricomycetes</taxon>
        <taxon>Agaricomycetidae</taxon>
        <taxon>Boletales</taxon>
        <taxon>Suillineae</taxon>
        <taxon>Suillaceae</taxon>
        <taxon>Suillus</taxon>
    </lineage>
</organism>
<evidence type="ECO:0000313" key="3">
    <source>
        <dbReference type="Proteomes" id="UP001195769"/>
    </source>
</evidence>
<protein>
    <submittedName>
        <fullName evidence="2">Uncharacterized protein</fullName>
    </submittedName>
</protein>
<accession>A0AAD4HI80</accession>